<proteinExistence type="predicted"/>
<feature type="non-terminal residue" evidence="1">
    <location>
        <position position="68"/>
    </location>
</feature>
<dbReference type="AlphaFoldDB" id="X1GGF0"/>
<gene>
    <name evidence="1" type="ORF">S03H2_20880</name>
</gene>
<organism evidence="1">
    <name type="scientific">marine sediment metagenome</name>
    <dbReference type="NCBI Taxonomy" id="412755"/>
    <lineage>
        <taxon>unclassified sequences</taxon>
        <taxon>metagenomes</taxon>
        <taxon>ecological metagenomes</taxon>
    </lineage>
</organism>
<name>X1GGF0_9ZZZZ</name>
<sequence>MAIYLGLDDLLRDIGVIEHHWHSRWRVYPQDVTSSITLAAAAVANNFGDWALIIPLNTIPFDFDILCM</sequence>
<reference evidence="1" key="1">
    <citation type="journal article" date="2014" name="Front. Microbiol.">
        <title>High frequency of phylogenetically diverse reductive dehalogenase-homologous genes in deep subseafloor sedimentary metagenomes.</title>
        <authorList>
            <person name="Kawai M."/>
            <person name="Futagami T."/>
            <person name="Toyoda A."/>
            <person name="Takaki Y."/>
            <person name="Nishi S."/>
            <person name="Hori S."/>
            <person name="Arai W."/>
            <person name="Tsubouchi T."/>
            <person name="Morono Y."/>
            <person name="Uchiyama I."/>
            <person name="Ito T."/>
            <person name="Fujiyama A."/>
            <person name="Inagaki F."/>
            <person name="Takami H."/>
        </authorList>
    </citation>
    <scope>NUCLEOTIDE SEQUENCE</scope>
    <source>
        <strain evidence="1">Expedition CK06-06</strain>
    </source>
</reference>
<protein>
    <submittedName>
        <fullName evidence="1">Uncharacterized protein</fullName>
    </submittedName>
</protein>
<evidence type="ECO:0000313" key="1">
    <source>
        <dbReference type="EMBL" id="GAH40689.1"/>
    </source>
</evidence>
<accession>X1GGF0</accession>
<dbReference type="EMBL" id="BARU01011061">
    <property type="protein sequence ID" value="GAH40689.1"/>
    <property type="molecule type" value="Genomic_DNA"/>
</dbReference>
<comment type="caution">
    <text evidence="1">The sequence shown here is derived from an EMBL/GenBank/DDBJ whole genome shotgun (WGS) entry which is preliminary data.</text>
</comment>